<feature type="transmembrane region" description="Helical" evidence="6">
    <location>
        <begin position="20"/>
        <end position="41"/>
    </location>
</feature>
<comment type="caution">
    <text evidence="6">Lacks conserved residue(s) required for the propagation of feature annotation.</text>
</comment>
<dbReference type="SUPFAM" id="SSF48652">
    <property type="entry name" value="Tetraspanin"/>
    <property type="match status" value="1"/>
</dbReference>
<keyword evidence="4 6" id="KW-1133">Transmembrane helix</keyword>
<keyword evidence="8" id="KW-1185">Reference proteome</keyword>
<dbReference type="InterPro" id="IPR018499">
    <property type="entry name" value="Tetraspanin/Peripherin"/>
</dbReference>
<keyword evidence="3 6" id="KW-0812">Transmembrane</keyword>
<sequence>MGFGSKDEWCGSIVKYSMFLSNFIIFIGGIVLVAISVYTLYDKSFIKELLGTNLFTGAVYILIVAGILLSLLSFLGCAGAVKEVKCMLLTYFIILFIIFIVMLVGGILCYVFRQRLHCCGVTGYDDWRQHRIGGIIPSSCCQEINGKKQPCNLSFQASLQIYNTGCLNVTTAFMKDHATTVGTVGIAVSLFLVRI</sequence>
<evidence type="ECO:0000256" key="5">
    <source>
        <dbReference type="ARBA" id="ARBA00023136"/>
    </source>
</evidence>
<dbReference type="AlphaFoldDB" id="A0AAV0X8V4"/>
<dbReference type="InterPro" id="IPR008952">
    <property type="entry name" value="Tetraspanin_EC2_sf"/>
</dbReference>
<dbReference type="PROSITE" id="PS00421">
    <property type="entry name" value="TM4_1"/>
    <property type="match status" value="1"/>
</dbReference>
<accession>A0AAV0X8V4</accession>
<dbReference type="PRINTS" id="PR00259">
    <property type="entry name" value="TMFOUR"/>
</dbReference>
<protein>
    <recommendedName>
        <fullName evidence="6">Tetraspanin</fullName>
    </recommendedName>
</protein>
<gene>
    <name evidence="7" type="ORF">MEUPH1_LOCUS19345</name>
</gene>
<evidence type="ECO:0000313" key="7">
    <source>
        <dbReference type="EMBL" id="CAI6364531.1"/>
    </source>
</evidence>
<feature type="transmembrane region" description="Helical" evidence="6">
    <location>
        <begin position="88"/>
        <end position="112"/>
    </location>
</feature>
<evidence type="ECO:0000256" key="6">
    <source>
        <dbReference type="RuleBase" id="RU361218"/>
    </source>
</evidence>
<dbReference type="GO" id="GO:0005886">
    <property type="term" value="C:plasma membrane"/>
    <property type="evidence" value="ECO:0007669"/>
    <property type="project" value="TreeGrafter"/>
</dbReference>
<evidence type="ECO:0000313" key="8">
    <source>
        <dbReference type="Proteomes" id="UP001160148"/>
    </source>
</evidence>
<reference evidence="7 8" key="1">
    <citation type="submission" date="2023-01" db="EMBL/GenBank/DDBJ databases">
        <authorList>
            <person name="Whitehead M."/>
        </authorList>
    </citation>
    <scope>NUCLEOTIDE SEQUENCE [LARGE SCALE GENOMIC DNA]</scope>
</reference>
<dbReference type="PIRSF" id="PIRSF002419">
    <property type="entry name" value="Tetraspanin"/>
    <property type="match status" value="1"/>
</dbReference>
<comment type="similarity">
    <text evidence="2 6">Belongs to the tetraspanin (TM4SF) family.</text>
</comment>
<dbReference type="InterPro" id="IPR000301">
    <property type="entry name" value="Tetraspanin_animals"/>
</dbReference>
<comment type="subcellular location">
    <subcellularLocation>
        <location evidence="1 6">Membrane</location>
        <topology evidence="1 6">Multi-pass membrane protein</topology>
    </subcellularLocation>
</comment>
<dbReference type="Gene3D" id="1.10.1450.10">
    <property type="entry name" value="Tetraspanin"/>
    <property type="match status" value="1"/>
</dbReference>
<evidence type="ECO:0000256" key="1">
    <source>
        <dbReference type="ARBA" id="ARBA00004141"/>
    </source>
</evidence>
<dbReference type="PANTHER" id="PTHR19282">
    <property type="entry name" value="TETRASPANIN"/>
    <property type="match status" value="1"/>
</dbReference>
<evidence type="ECO:0000256" key="2">
    <source>
        <dbReference type="ARBA" id="ARBA00006840"/>
    </source>
</evidence>
<dbReference type="Pfam" id="PF00335">
    <property type="entry name" value="Tetraspanin"/>
    <property type="match status" value="1"/>
</dbReference>
<name>A0AAV0X8V4_9HEMI</name>
<keyword evidence="5 6" id="KW-0472">Membrane</keyword>
<dbReference type="PANTHER" id="PTHR19282:SF527">
    <property type="entry name" value="TETRASPANIN"/>
    <property type="match status" value="1"/>
</dbReference>
<dbReference type="Proteomes" id="UP001160148">
    <property type="component" value="Unassembled WGS sequence"/>
</dbReference>
<organism evidence="7 8">
    <name type="scientific">Macrosiphum euphorbiae</name>
    <name type="common">potato aphid</name>
    <dbReference type="NCBI Taxonomy" id="13131"/>
    <lineage>
        <taxon>Eukaryota</taxon>
        <taxon>Metazoa</taxon>
        <taxon>Ecdysozoa</taxon>
        <taxon>Arthropoda</taxon>
        <taxon>Hexapoda</taxon>
        <taxon>Insecta</taxon>
        <taxon>Pterygota</taxon>
        <taxon>Neoptera</taxon>
        <taxon>Paraneoptera</taxon>
        <taxon>Hemiptera</taxon>
        <taxon>Sternorrhyncha</taxon>
        <taxon>Aphidomorpha</taxon>
        <taxon>Aphidoidea</taxon>
        <taxon>Aphididae</taxon>
        <taxon>Macrosiphini</taxon>
        <taxon>Macrosiphum</taxon>
    </lineage>
</organism>
<dbReference type="InterPro" id="IPR018503">
    <property type="entry name" value="Tetraspanin_CS"/>
</dbReference>
<evidence type="ECO:0000256" key="3">
    <source>
        <dbReference type="ARBA" id="ARBA00022692"/>
    </source>
</evidence>
<comment type="caution">
    <text evidence="7">The sequence shown here is derived from an EMBL/GenBank/DDBJ whole genome shotgun (WGS) entry which is preliminary data.</text>
</comment>
<feature type="transmembrane region" description="Helical" evidence="6">
    <location>
        <begin position="53"/>
        <end position="76"/>
    </location>
</feature>
<dbReference type="EMBL" id="CARXXK010000004">
    <property type="protein sequence ID" value="CAI6364531.1"/>
    <property type="molecule type" value="Genomic_DNA"/>
</dbReference>
<evidence type="ECO:0000256" key="4">
    <source>
        <dbReference type="ARBA" id="ARBA00022989"/>
    </source>
</evidence>
<proteinExistence type="inferred from homology"/>